<evidence type="ECO:0000313" key="3">
    <source>
        <dbReference type="Proteomes" id="UP000276215"/>
    </source>
</evidence>
<feature type="compositionally biased region" description="Polar residues" evidence="1">
    <location>
        <begin position="101"/>
        <end position="117"/>
    </location>
</feature>
<evidence type="ECO:0000256" key="1">
    <source>
        <dbReference type="SAM" id="MobiDB-lite"/>
    </source>
</evidence>
<protein>
    <submittedName>
        <fullName evidence="2">Uncharacterized protein</fullName>
    </submittedName>
</protein>
<proteinExistence type="predicted"/>
<gene>
    <name evidence="2" type="ORF">L873DRAFT_1792352</name>
</gene>
<reference evidence="2 3" key="1">
    <citation type="journal article" date="2018" name="Nat. Ecol. Evol.">
        <title>Pezizomycetes genomes reveal the molecular basis of ectomycorrhizal truffle lifestyle.</title>
        <authorList>
            <person name="Murat C."/>
            <person name="Payen T."/>
            <person name="Noel B."/>
            <person name="Kuo A."/>
            <person name="Morin E."/>
            <person name="Chen J."/>
            <person name="Kohler A."/>
            <person name="Krizsan K."/>
            <person name="Balestrini R."/>
            <person name="Da Silva C."/>
            <person name="Montanini B."/>
            <person name="Hainaut M."/>
            <person name="Levati E."/>
            <person name="Barry K.W."/>
            <person name="Belfiori B."/>
            <person name="Cichocki N."/>
            <person name="Clum A."/>
            <person name="Dockter R.B."/>
            <person name="Fauchery L."/>
            <person name="Guy J."/>
            <person name="Iotti M."/>
            <person name="Le Tacon F."/>
            <person name="Lindquist E.A."/>
            <person name="Lipzen A."/>
            <person name="Malagnac F."/>
            <person name="Mello A."/>
            <person name="Molinier V."/>
            <person name="Miyauchi S."/>
            <person name="Poulain J."/>
            <person name="Riccioni C."/>
            <person name="Rubini A."/>
            <person name="Sitrit Y."/>
            <person name="Splivallo R."/>
            <person name="Traeger S."/>
            <person name="Wang M."/>
            <person name="Zifcakova L."/>
            <person name="Wipf D."/>
            <person name="Zambonelli A."/>
            <person name="Paolocci F."/>
            <person name="Nowrousian M."/>
            <person name="Ottonello S."/>
            <person name="Baldrian P."/>
            <person name="Spatafora J.W."/>
            <person name="Henrissat B."/>
            <person name="Nagy L.G."/>
            <person name="Aury J.M."/>
            <person name="Wincker P."/>
            <person name="Grigoriev I.V."/>
            <person name="Bonfante P."/>
            <person name="Martin F.M."/>
        </authorList>
    </citation>
    <scope>NUCLEOTIDE SEQUENCE [LARGE SCALE GENOMIC DNA]</scope>
    <source>
        <strain evidence="2 3">120613-1</strain>
    </source>
</reference>
<feature type="compositionally biased region" description="Basic and acidic residues" evidence="1">
    <location>
        <begin position="1"/>
        <end position="24"/>
    </location>
</feature>
<feature type="compositionally biased region" description="Polar residues" evidence="1">
    <location>
        <begin position="71"/>
        <end position="86"/>
    </location>
</feature>
<accession>A0A3N4JG02</accession>
<name>A0A3N4JG02_9PEZI</name>
<dbReference type="EMBL" id="ML120427">
    <property type="protein sequence ID" value="RPA95330.1"/>
    <property type="molecule type" value="Genomic_DNA"/>
</dbReference>
<feature type="region of interest" description="Disordered" evidence="1">
    <location>
        <begin position="1"/>
        <end position="117"/>
    </location>
</feature>
<feature type="compositionally biased region" description="Low complexity" evidence="1">
    <location>
        <begin position="61"/>
        <end position="70"/>
    </location>
</feature>
<organism evidence="2 3">
    <name type="scientific">Choiromyces venosus 120613-1</name>
    <dbReference type="NCBI Taxonomy" id="1336337"/>
    <lineage>
        <taxon>Eukaryota</taxon>
        <taxon>Fungi</taxon>
        <taxon>Dikarya</taxon>
        <taxon>Ascomycota</taxon>
        <taxon>Pezizomycotina</taxon>
        <taxon>Pezizomycetes</taxon>
        <taxon>Pezizales</taxon>
        <taxon>Tuberaceae</taxon>
        <taxon>Choiromyces</taxon>
    </lineage>
</organism>
<sequence>MEKGCEREERKRGCEVVARKRSEGIRLNGMSLPDSQTEKINPPPGHLPQVTTETKSPLANTPTQKKPTPQSTNKIQPTHDQSSSLGAPQYLADTQVHRLDSPNNQGAQTPTVTEKEM</sequence>
<dbReference type="Proteomes" id="UP000276215">
    <property type="component" value="Unassembled WGS sequence"/>
</dbReference>
<keyword evidence="3" id="KW-1185">Reference proteome</keyword>
<dbReference type="AlphaFoldDB" id="A0A3N4JG02"/>
<feature type="compositionally biased region" description="Polar residues" evidence="1">
    <location>
        <begin position="49"/>
        <end position="60"/>
    </location>
</feature>
<evidence type="ECO:0000313" key="2">
    <source>
        <dbReference type="EMBL" id="RPA95330.1"/>
    </source>
</evidence>